<reference evidence="2 3" key="1">
    <citation type="journal article" date="2014" name="Nature">
        <title>An environmental bacterial taxon with a large and distinct metabolic repertoire.</title>
        <authorList>
            <person name="Wilson M.C."/>
            <person name="Mori T."/>
            <person name="Ruckert C."/>
            <person name="Uria A.R."/>
            <person name="Helf M.J."/>
            <person name="Takada K."/>
            <person name="Gernert C."/>
            <person name="Steffens U.A."/>
            <person name="Heycke N."/>
            <person name="Schmitt S."/>
            <person name="Rinke C."/>
            <person name="Helfrich E.J."/>
            <person name="Brachmann A.O."/>
            <person name="Gurgui C."/>
            <person name="Wakimoto T."/>
            <person name="Kracht M."/>
            <person name="Crusemann M."/>
            <person name="Hentschel U."/>
            <person name="Abe I."/>
            <person name="Matsunaga S."/>
            <person name="Kalinowski J."/>
            <person name="Takeyama H."/>
            <person name="Piel J."/>
        </authorList>
    </citation>
    <scope>NUCLEOTIDE SEQUENCE [LARGE SCALE GENOMIC DNA]</scope>
    <source>
        <strain evidence="3">TSY1</strain>
    </source>
</reference>
<evidence type="ECO:0000313" key="3">
    <source>
        <dbReference type="Proteomes" id="UP000019141"/>
    </source>
</evidence>
<sequence length="59" mass="6691">MRHVITSIPGQIYQGIMILFRQWRDLHAQSWGWGHDEPLPLADEPAPSTPRAALLVSKT</sequence>
<evidence type="ECO:0000313" key="2">
    <source>
        <dbReference type="EMBL" id="ETX03367.1"/>
    </source>
</evidence>
<protein>
    <submittedName>
        <fullName evidence="2">Uncharacterized protein</fullName>
    </submittedName>
</protein>
<dbReference type="EMBL" id="AZHW01000056">
    <property type="protein sequence ID" value="ETX03367.1"/>
    <property type="molecule type" value="Genomic_DNA"/>
</dbReference>
<proteinExistence type="predicted"/>
<comment type="caution">
    <text evidence="2">The sequence shown here is derived from an EMBL/GenBank/DDBJ whole genome shotgun (WGS) entry which is preliminary data.</text>
</comment>
<gene>
    <name evidence="2" type="ORF">ETSY1_00280</name>
</gene>
<name>W4M127_ENTF1</name>
<keyword evidence="3" id="KW-1185">Reference proteome</keyword>
<feature type="region of interest" description="Disordered" evidence="1">
    <location>
        <begin position="39"/>
        <end position="59"/>
    </location>
</feature>
<dbReference type="Proteomes" id="UP000019141">
    <property type="component" value="Unassembled WGS sequence"/>
</dbReference>
<organism evidence="2 3">
    <name type="scientific">Entotheonella factor</name>
    <dbReference type="NCBI Taxonomy" id="1429438"/>
    <lineage>
        <taxon>Bacteria</taxon>
        <taxon>Pseudomonadati</taxon>
        <taxon>Nitrospinota/Tectimicrobiota group</taxon>
        <taxon>Candidatus Tectimicrobiota</taxon>
        <taxon>Candidatus Entotheonellia</taxon>
        <taxon>Candidatus Entotheonellales</taxon>
        <taxon>Candidatus Entotheonellaceae</taxon>
        <taxon>Candidatus Entotheonella</taxon>
    </lineage>
</organism>
<evidence type="ECO:0000256" key="1">
    <source>
        <dbReference type="SAM" id="MobiDB-lite"/>
    </source>
</evidence>
<accession>W4M127</accession>
<dbReference type="HOGENOM" id="CLU_2951660_0_0_7"/>
<dbReference type="AlphaFoldDB" id="W4M127"/>